<evidence type="ECO:0000256" key="3">
    <source>
        <dbReference type="ARBA" id="ARBA00022448"/>
    </source>
</evidence>
<dbReference type="SUPFAM" id="SSF144083">
    <property type="entry name" value="Magnesium transport protein CorA, transmembrane region"/>
    <property type="match status" value="1"/>
</dbReference>
<evidence type="ECO:0000256" key="8">
    <source>
        <dbReference type="ARBA" id="ARBA00023065"/>
    </source>
</evidence>
<dbReference type="GO" id="GO:0000287">
    <property type="term" value="F:magnesium ion binding"/>
    <property type="evidence" value="ECO:0007669"/>
    <property type="project" value="TreeGrafter"/>
</dbReference>
<keyword evidence="5 12" id="KW-0812">Transmembrane</keyword>
<accession>A0A7Y2ECW9</accession>
<comment type="caution">
    <text evidence="13">The sequence shown here is derived from an EMBL/GenBank/DDBJ whole genome shotgun (WGS) entry which is preliminary data.</text>
</comment>
<dbReference type="InterPro" id="IPR002523">
    <property type="entry name" value="MgTranspt_CorA/ZnTranspt_ZntB"/>
</dbReference>
<evidence type="ECO:0000256" key="6">
    <source>
        <dbReference type="ARBA" id="ARBA00022842"/>
    </source>
</evidence>
<dbReference type="Proteomes" id="UP000547674">
    <property type="component" value="Unassembled WGS sequence"/>
</dbReference>
<dbReference type="InterPro" id="IPR045863">
    <property type="entry name" value="CorA_TM1_TM2"/>
</dbReference>
<comment type="subcellular location">
    <subcellularLocation>
        <location evidence="1">Cell membrane</location>
        <topology evidence="1">Multi-pass membrane protein</topology>
    </subcellularLocation>
</comment>
<comment type="catalytic activity">
    <reaction evidence="10">
        <text>Mg(2+)(in) = Mg(2+)(out)</text>
        <dbReference type="Rhea" id="RHEA:29827"/>
        <dbReference type="ChEBI" id="CHEBI:18420"/>
    </reaction>
</comment>
<sequence length="329" mass="37260">MIRAILYRPQSRTFTEGGAELIDVWDGETDSSIWVELSGGKPEVESKLMSERFGIHSLAIKDALRDRHPPKIEPFTNNTFILLKGLDAETDSISFGTIQLSIFVGDRFLLTRASKHSVSADRVREELLSGTLRYEFSTAALGLRLCRTVSDRFVPVLLSVESRLEEMETEMLERPNDELLAELVRQKSDLKKILRVVQYHAQVFTSASSQIPAHLAGYNHELTDLQEQLDRQLSLARLYYELTDDLMTGYLSLSSHRLNQIMQTLTIVTMIFVPITFMAGIYGMNFEFMPELSIRNAYFFLLGSMLLVVAGILALLHHRGWIGKGGAKR</sequence>
<feature type="transmembrane region" description="Helical" evidence="12">
    <location>
        <begin position="265"/>
        <end position="285"/>
    </location>
</feature>
<name>A0A7Y2ECW9_UNCEI</name>
<keyword evidence="7 12" id="KW-1133">Transmembrane helix</keyword>
<dbReference type="AlphaFoldDB" id="A0A7Y2ECW9"/>
<keyword evidence="3" id="KW-0813">Transport</keyword>
<proteinExistence type="inferred from homology"/>
<dbReference type="Gene3D" id="1.20.58.340">
    <property type="entry name" value="Magnesium transport protein CorA, transmembrane region"/>
    <property type="match status" value="2"/>
</dbReference>
<feature type="transmembrane region" description="Helical" evidence="12">
    <location>
        <begin position="297"/>
        <end position="316"/>
    </location>
</feature>
<dbReference type="PANTHER" id="PTHR46494:SF1">
    <property type="entry name" value="CORA FAMILY METAL ION TRANSPORTER (EUROFUNG)"/>
    <property type="match status" value="1"/>
</dbReference>
<keyword evidence="4" id="KW-1003">Cell membrane</keyword>
<evidence type="ECO:0000313" key="13">
    <source>
        <dbReference type="EMBL" id="NNF07680.1"/>
    </source>
</evidence>
<organism evidence="13 14">
    <name type="scientific">Eiseniibacteriota bacterium</name>
    <dbReference type="NCBI Taxonomy" id="2212470"/>
    <lineage>
        <taxon>Bacteria</taxon>
        <taxon>Candidatus Eiseniibacteriota</taxon>
    </lineage>
</organism>
<dbReference type="GO" id="GO:0015087">
    <property type="term" value="F:cobalt ion transmembrane transporter activity"/>
    <property type="evidence" value="ECO:0007669"/>
    <property type="project" value="TreeGrafter"/>
</dbReference>
<dbReference type="SUPFAM" id="SSF143865">
    <property type="entry name" value="CorA soluble domain-like"/>
    <property type="match status" value="1"/>
</dbReference>
<protein>
    <submittedName>
        <fullName evidence="13">Magnesium transporter CorA family protein</fullName>
    </submittedName>
</protein>
<dbReference type="PANTHER" id="PTHR46494">
    <property type="entry name" value="CORA FAMILY METAL ION TRANSPORTER (EUROFUNG)"/>
    <property type="match status" value="1"/>
</dbReference>
<dbReference type="InterPro" id="IPR045861">
    <property type="entry name" value="CorA_cytoplasmic_dom"/>
</dbReference>
<evidence type="ECO:0000313" key="14">
    <source>
        <dbReference type="Proteomes" id="UP000547674"/>
    </source>
</evidence>
<evidence type="ECO:0000256" key="9">
    <source>
        <dbReference type="ARBA" id="ARBA00023136"/>
    </source>
</evidence>
<dbReference type="GO" id="GO:0015095">
    <property type="term" value="F:magnesium ion transmembrane transporter activity"/>
    <property type="evidence" value="ECO:0007669"/>
    <property type="project" value="TreeGrafter"/>
</dbReference>
<dbReference type="GO" id="GO:0050897">
    <property type="term" value="F:cobalt ion binding"/>
    <property type="evidence" value="ECO:0007669"/>
    <property type="project" value="TreeGrafter"/>
</dbReference>
<comment type="similarity">
    <text evidence="2">Belongs to the CorA metal ion transporter (MIT) (TC 1.A.35) family.</text>
</comment>
<evidence type="ECO:0000256" key="2">
    <source>
        <dbReference type="ARBA" id="ARBA00009765"/>
    </source>
</evidence>
<dbReference type="FunFam" id="1.20.58.340:FF:000004">
    <property type="entry name" value="Magnesium transport protein CorA"/>
    <property type="match status" value="1"/>
</dbReference>
<keyword evidence="8" id="KW-0406">Ion transport</keyword>
<comment type="function">
    <text evidence="11">Mediates influx of magnesium ions. Alternates between open and closed states. Activated by low cytoplasmic Mg(2+) levels. Inactive when cytoplasmic Mg(2+) levels are high.</text>
</comment>
<keyword evidence="6" id="KW-0460">Magnesium</keyword>
<evidence type="ECO:0000256" key="4">
    <source>
        <dbReference type="ARBA" id="ARBA00022475"/>
    </source>
</evidence>
<dbReference type="EMBL" id="JABDJR010000522">
    <property type="protein sequence ID" value="NNF07680.1"/>
    <property type="molecule type" value="Genomic_DNA"/>
</dbReference>
<evidence type="ECO:0000256" key="5">
    <source>
        <dbReference type="ARBA" id="ARBA00022692"/>
    </source>
</evidence>
<keyword evidence="9 12" id="KW-0472">Membrane</keyword>
<evidence type="ECO:0000256" key="10">
    <source>
        <dbReference type="ARBA" id="ARBA00034269"/>
    </source>
</evidence>
<dbReference type="Pfam" id="PF01544">
    <property type="entry name" value="CorA"/>
    <property type="match status" value="1"/>
</dbReference>
<dbReference type="GO" id="GO:0005886">
    <property type="term" value="C:plasma membrane"/>
    <property type="evidence" value="ECO:0007669"/>
    <property type="project" value="UniProtKB-SubCell"/>
</dbReference>
<dbReference type="CDD" id="cd12822">
    <property type="entry name" value="TmCorA-like"/>
    <property type="match status" value="1"/>
</dbReference>
<evidence type="ECO:0000256" key="7">
    <source>
        <dbReference type="ARBA" id="ARBA00022989"/>
    </source>
</evidence>
<evidence type="ECO:0000256" key="1">
    <source>
        <dbReference type="ARBA" id="ARBA00004651"/>
    </source>
</evidence>
<reference evidence="13 14" key="1">
    <citation type="submission" date="2020-03" db="EMBL/GenBank/DDBJ databases">
        <title>Metabolic flexibility allows generalist bacteria to become dominant in a frequently disturbed ecosystem.</title>
        <authorList>
            <person name="Chen Y.-J."/>
            <person name="Leung P.M."/>
            <person name="Bay S.K."/>
            <person name="Hugenholtz P."/>
            <person name="Kessler A.J."/>
            <person name="Shelley G."/>
            <person name="Waite D.W."/>
            <person name="Cook P.L."/>
            <person name="Greening C."/>
        </authorList>
    </citation>
    <scope>NUCLEOTIDE SEQUENCE [LARGE SCALE GENOMIC DNA]</scope>
    <source>
        <strain evidence="13">SS_bin_28</strain>
    </source>
</reference>
<evidence type="ECO:0000256" key="12">
    <source>
        <dbReference type="SAM" id="Phobius"/>
    </source>
</evidence>
<evidence type="ECO:0000256" key="11">
    <source>
        <dbReference type="ARBA" id="ARBA00045497"/>
    </source>
</evidence>
<gene>
    <name evidence="13" type="ORF">HKN21_13035</name>
</gene>
<dbReference type="Gene3D" id="3.30.460.20">
    <property type="entry name" value="CorA soluble domain-like"/>
    <property type="match status" value="1"/>
</dbReference>